<dbReference type="SUPFAM" id="SSF50129">
    <property type="entry name" value="GroES-like"/>
    <property type="match status" value="1"/>
</dbReference>
<dbReference type="EMBL" id="CAJNOJ010000493">
    <property type="protein sequence ID" value="CAF1467262.1"/>
    <property type="molecule type" value="Genomic_DNA"/>
</dbReference>
<keyword evidence="4" id="KW-1185">Reference proteome</keyword>
<dbReference type="SUPFAM" id="SSF51735">
    <property type="entry name" value="NAD(P)-binding Rossmann-fold domains"/>
    <property type="match status" value="1"/>
</dbReference>
<protein>
    <recommendedName>
        <fullName evidence="1">Enoyl reductase (ER) domain-containing protein</fullName>
    </recommendedName>
</protein>
<dbReference type="Gene3D" id="3.40.50.720">
    <property type="entry name" value="NAD(P)-binding Rossmann-like Domain"/>
    <property type="match status" value="1"/>
</dbReference>
<dbReference type="InterPro" id="IPR036291">
    <property type="entry name" value="NAD(P)-bd_dom_sf"/>
</dbReference>
<dbReference type="InterPro" id="IPR051397">
    <property type="entry name" value="Zn-ADH-like_protein"/>
</dbReference>
<dbReference type="SMART" id="SM00829">
    <property type="entry name" value="PKS_ER"/>
    <property type="match status" value="1"/>
</dbReference>
<evidence type="ECO:0000313" key="2">
    <source>
        <dbReference type="EMBL" id="CAF1329541.1"/>
    </source>
</evidence>
<name>A0A815QV08_ADIRI</name>
<evidence type="ECO:0000313" key="5">
    <source>
        <dbReference type="Proteomes" id="UP000663852"/>
    </source>
</evidence>
<reference evidence="3" key="1">
    <citation type="submission" date="2021-02" db="EMBL/GenBank/DDBJ databases">
        <authorList>
            <person name="Nowell W R."/>
        </authorList>
    </citation>
    <scope>NUCLEOTIDE SEQUENCE</scope>
</reference>
<evidence type="ECO:0000313" key="4">
    <source>
        <dbReference type="Proteomes" id="UP000663828"/>
    </source>
</evidence>
<dbReference type="Gene3D" id="3.90.180.10">
    <property type="entry name" value="Medium-chain alcohol dehydrogenases, catalytic domain"/>
    <property type="match status" value="2"/>
</dbReference>
<dbReference type="InterPro" id="IPR011032">
    <property type="entry name" value="GroES-like_sf"/>
</dbReference>
<sequence length="323" mass="34607">MIRRVYAAVVKTIGQGPAYELVDVPQPAKNQVQIQVIAAGIHKVVRSIADGRHYVKVKTLPFIPGIDGVGTLPDGKKVYFVNMAPPNGTMSQLVNADENMIIPLPDNADPVHFAAIMNAGLASWTALTERAQIKSGETVLVLGVTGSSGQMAAASARLLGAKRVVGVGRNKSLLNQLVADGTIDVSVPLDDDDTKYQELIAKEAADVDIVMDFLWGRPTEVAMAGIHAGRNDSSQHLRWVQVGQMAGATIQLNGGFLRSKNVELIGSGIGPISMKQMLQSLRSMVPMVVEGKLKTSVLTIPLKDIESKWQETADAKERVVVVM</sequence>
<organism evidence="3 5">
    <name type="scientific">Adineta ricciae</name>
    <name type="common">Rotifer</name>
    <dbReference type="NCBI Taxonomy" id="249248"/>
    <lineage>
        <taxon>Eukaryota</taxon>
        <taxon>Metazoa</taxon>
        <taxon>Spiralia</taxon>
        <taxon>Gnathifera</taxon>
        <taxon>Rotifera</taxon>
        <taxon>Eurotatoria</taxon>
        <taxon>Bdelloidea</taxon>
        <taxon>Adinetida</taxon>
        <taxon>Adinetidae</taxon>
        <taxon>Adineta</taxon>
    </lineage>
</organism>
<evidence type="ECO:0000313" key="3">
    <source>
        <dbReference type="EMBL" id="CAF1467262.1"/>
    </source>
</evidence>
<accession>A0A815QV08</accession>
<dbReference type="Proteomes" id="UP000663828">
    <property type="component" value="Unassembled WGS sequence"/>
</dbReference>
<dbReference type="Proteomes" id="UP000663852">
    <property type="component" value="Unassembled WGS sequence"/>
</dbReference>
<proteinExistence type="predicted"/>
<dbReference type="PANTHER" id="PTHR43677:SF11">
    <property type="entry name" value="ZINC-CONTAINING ALCOHOL DEHYDROGENASE"/>
    <property type="match status" value="1"/>
</dbReference>
<evidence type="ECO:0000259" key="1">
    <source>
        <dbReference type="SMART" id="SM00829"/>
    </source>
</evidence>
<dbReference type="EMBL" id="CAJNOR010002699">
    <property type="protein sequence ID" value="CAF1329541.1"/>
    <property type="molecule type" value="Genomic_DNA"/>
</dbReference>
<dbReference type="PANTHER" id="PTHR43677">
    <property type="entry name" value="SHORT-CHAIN DEHYDROGENASE/REDUCTASE"/>
    <property type="match status" value="1"/>
</dbReference>
<dbReference type="InterPro" id="IPR020843">
    <property type="entry name" value="ER"/>
</dbReference>
<dbReference type="GO" id="GO:0016491">
    <property type="term" value="F:oxidoreductase activity"/>
    <property type="evidence" value="ECO:0007669"/>
    <property type="project" value="InterPro"/>
</dbReference>
<dbReference type="OrthoDB" id="9992527at2759"/>
<feature type="domain" description="Enoyl reductase (ER)" evidence="1">
    <location>
        <begin position="14"/>
        <end position="321"/>
    </location>
</feature>
<dbReference type="AlphaFoldDB" id="A0A815QV08"/>
<comment type="caution">
    <text evidence="3">The sequence shown here is derived from an EMBL/GenBank/DDBJ whole genome shotgun (WGS) entry which is preliminary data.</text>
</comment>
<gene>
    <name evidence="3" type="ORF">EDS130_LOCUS40548</name>
    <name evidence="2" type="ORF">XAT740_LOCUS30357</name>
</gene>